<keyword evidence="5" id="KW-0249">Electron transport</keyword>
<evidence type="ECO:0000256" key="7">
    <source>
        <dbReference type="ARBA" id="ARBA00023014"/>
    </source>
</evidence>
<dbReference type="PROSITE" id="PS51318">
    <property type="entry name" value="TAT"/>
    <property type="match status" value="1"/>
</dbReference>
<evidence type="ECO:0000256" key="1">
    <source>
        <dbReference type="ARBA" id="ARBA00022448"/>
    </source>
</evidence>
<dbReference type="PROSITE" id="PS00198">
    <property type="entry name" value="4FE4S_FER_1"/>
    <property type="match status" value="1"/>
</dbReference>
<dbReference type="Gene3D" id="3.30.70.20">
    <property type="match status" value="2"/>
</dbReference>
<dbReference type="Proteomes" id="UP000366051">
    <property type="component" value="Chromosome"/>
</dbReference>
<evidence type="ECO:0000313" key="10">
    <source>
        <dbReference type="EMBL" id="QGG48276.1"/>
    </source>
</evidence>
<keyword evidence="3" id="KW-0479">Metal-binding</keyword>
<dbReference type="EMBL" id="CP045875">
    <property type="protein sequence ID" value="QGG48276.1"/>
    <property type="molecule type" value="Genomic_DNA"/>
</dbReference>
<evidence type="ECO:0000256" key="2">
    <source>
        <dbReference type="ARBA" id="ARBA00022485"/>
    </source>
</evidence>
<dbReference type="OrthoDB" id="9810688at2"/>
<keyword evidence="8" id="KW-0732">Signal</keyword>
<evidence type="ECO:0000256" key="3">
    <source>
        <dbReference type="ARBA" id="ARBA00022723"/>
    </source>
</evidence>
<dbReference type="SUPFAM" id="SSF54862">
    <property type="entry name" value="4Fe-4S ferredoxins"/>
    <property type="match status" value="1"/>
</dbReference>
<keyword evidence="7" id="KW-0411">Iron-sulfur</keyword>
<feature type="signal peptide" evidence="8">
    <location>
        <begin position="1"/>
        <end position="24"/>
    </location>
</feature>
<dbReference type="InterPro" id="IPR017900">
    <property type="entry name" value="4Fe4S_Fe_S_CS"/>
</dbReference>
<dbReference type="RefSeq" id="WP_153725499.1">
    <property type="nucleotide sequence ID" value="NZ_CP045875.1"/>
</dbReference>
<dbReference type="InterPro" id="IPR050954">
    <property type="entry name" value="ET_IronSulfur_Cluster-Binding"/>
</dbReference>
<evidence type="ECO:0000256" key="4">
    <source>
        <dbReference type="ARBA" id="ARBA00022737"/>
    </source>
</evidence>
<proteinExistence type="predicted"/>
<dbReference type="PANTHER" id="PTHR43177">
    <property type="entry name" value="PROTEIN NRFC"/>
    <property type="match status" value="1"/>
</dbReference>
<dbReference type="InterPro" id="IPR006311">
    <property type="entry name" value="TAT_signal"/>
</dbReference>
<keyword evidence="2" id="KW-0004">4Fe-4S</keyword>
<accession>A0A5Q2N3V3</accession>
<reference evidence="11" key="1">
    <citation type="submission" date="2019-11" db="EMBL/GenBank/DDBJ databases">
        <title>Genome sequence of Heliorestis convoluta strain HH, an alkaliphilic and minimalistic phototrophic bacterium from a soda lake in Egypt.</title>
        <authorList>
            <person name="Dewey E.D."/>
            <person name="Stokes L.M."/>
            <person name="Burchell B.M."/>
            <person name="Shaffer K.N."/>
            <person name="Huntington A.M."/>
            <person name="Baker J.M."/>
            <person name="Nadendla S."/>
            <person name="Giglio M.G."/>
            <person name="Touchman J.W."/>
            <person name="Blankenship R.E."/>
            <person name="Madigan M.T."/>
            <person name="Sattley W.M."/>
        </authorList>
    </citation>
    <scope>NUCLEOTIDE SEQUENCE [LARGE SCALE GENOMIC DNA]</scope>
    <source>
        <strain evidence="11">HH</strain>
    </source>
</reference>
<organism evidence="10 11">
    <name type="scientific">Heliorestis convoluta</name>
    <dbReference type="NCBI Taxonomy" id="356322"/>
    <lineage>
        <taxon>Bacteria</taxon>
        <taxon>Bacillati</taxon>
        <taxon>Bacillota</taxon>
        <taxon>Clostridia</taxon>
        <taxon>Eubacteriales</taxon>
        <taxon>Heliobacteriaceae</taxon>
        <taxon>Heliorestis</taxon>
    </lineage>
</organism>
<evidence type="ECO:0000256" key="8">
    <source>
        <dbReference type="SAM" id="SignalP"/>
    </source>
</evidence>
<dbReference type="KEGG" id="hcv:FTV88_2178"/>
<feature type="chain" id="PRO_5039158960" evidence="8">
    <location>
        <begin position="25"/>
        <end position="233"/>
    </location>
</feature>
<protein>
    <submittedName>
        <fullName evidence="10">4Fe-4S dicluster domain-containing protein</fullName>
    </submittedName>
</protein>
<sequence>MKNPNNRRKMLKASLLTGLGVALATLEGSLPSKIMSNQAMAAGNKEEGKQIGFLFDQNRCTGCQLCVRSCKRGNTWEEDVVWRRVIQDPTTKNASLPRDKALLSLSCNHCERPACATVCPVKAYTKRNRDGIVIQQQEKCVGCKYCLYACPYQALSYGKSTGTVSKCHFCFLRQDEGELPLCVDKCPTGALSIGEMSFLKRRAGTIQQIGNLPNPAMVGEPSIIIVPKRNHPT</sequence>
<keyword evidence="6" id="KW-0408">Iron</keyword>
<dbReference type="InterPro" id="IPR017896">
    <property type="entry name" value="4Fe4S_Fe-S-bd"/>
</dbReference>
<feature type="domain" description="4Fe-4S ferredoxin-type" evidence="9">
    <location>
        <begin position="51"/>
        <end position="80"/>
    </location>
</feature>
<feature type="domain" description="4Fe-4S ferredoxin-type" evidence="9">
    <location>
        <begin position="130"/>
        <end position="160"/>
    </location>
</feature>
<evidence type="ECO:0000256" key="6">
    <source>
        <dbReference type="ARBA" id="ARBA00023004"/>
    </source>
</evidence>
<name>A0A5Q2N3V3_9FIRM</name>
<dbReference type="GO" id="GO:0046872">
    <property type="term" value="F:metal ion binding"/>
    <property type="evidence" value="ECO:0007669"/>
    <property type="project" value="UniProtKB-KW"/>
</dbReference>
<evidence type="ECO:0000259" key="9">
    <source>
        <dbReference type="PROSITE" id="PS51379"/>
    </source>
</evidence>
<dbReference type="PANTHER" id="PTHR43177:SF5">
    <property type="entry name" value="ANAEROBIC DIMETHYL SULFOXIDE REDUCTASE CHAIN B-RELATED"/>
    <property type="match status" value="1"/>
</dbReference>
<dbReference type="CDD" id="cd16371">
    <property type="entry name" value="DMSOR_beta_like"/>
    <property type="match status" value="1"/>
</dbReference>
<keyword evidence="1" id="KW-0813">Transport</keyword>
<evidence type="ECO:0000313" key="11">
    <source>
        <dbReference type="Proteomes" id="UP000366051"/>
    </source>
</evidence>
<dbReference type="PROSITE" id="PS51379">
    <property type="entry name" value="4FE4S_FER_2"/>
    <property type="match status" value="2"/>
</dbReference>
<keyword evidence="11" id="KW-1185">Reference proteome</keyword>
<gene>
    <name evidence="10" type="ORF">FTV88_2178</name>
</gene>
<keyword evidence="4" id="KW-0677">Repeat</keyword>
<dbReference type="Pfam" id="PF13247">
    <property type="entry name" value="Fer4_11"/>
    <property type="match status" value="1"/>
</dbReference>
<evidence type="ECO:0000256" key="5">
    <source>
        <dbReference type="ARBA" id="ARBA00022982"/>
    </source>
</evidence>
<dbReference type="GO" id="GO:0051539">
    <property type="term" value="F:4 iron, 4 sulfur cluster binding"/>
    <property type="evidence" value="ECO:0007669"/>
    <property type="project" value="UniProtKB-KW"/>
</dbReference>
<dbReference type="AlphaFoldDB" id="A0A5Q2N3V3"/>